<dbReference type="EMBL" id="ML119215">
    <property type="protein sequence ID" value="RPB06828.1"/>
    <property type="molecule type" value="Genomic_DNA"/>
</dbReference>
<keyword evidence="1" id="KW-0687">Ribonucleoprotein</keyword>
<accession>A0A3N4KBI9</accession>
<dbReference type="GO" id="GO:0005763">
    <property type="term" value="C:mitochondrial small ribosomal subunit"/>
    <property type="evidence" value="ECO:0007669"/>
    <property type="project" value="TreeGrafter"/>
</dbReference>
<dbReference type="InParanoid" id="A0A3N4KBI9"/>
<name>A0A3N4KBI9_9PEZI</name>
<organism evidence="2 3">
    <name type="scientific">Morchella conica CCBAS932</name>
    <dbReference type="NCBI Taxonomy" id="1392247"/>
    <lineage>
        <taxon>Eukaryota</taxon>
        <taxon>Fungi</taxon>
        <taxon>Dikarya</taxon>
        <taxon>Ascomycota</taxon>
        <taxon>Pezizomycotina</taxon>
        <taxon>Pezizomycetes</taxon>
        <taxon>Pezizales</taxon>
        <taxon>Morchellaceae</taxon>
        <taxon>Morchella</taxon>
    </lineage>
</organism>
<dbReference type="PANTHER" id="PTHR28066">
    <property type="entry name" value="37S RIBOSOMAL PROTEIN MRP10, MITOCHONDRIAL"/>
    <property type="match status" value="1"/>
</dbReference>
<dbReference type="AlphaFoldDB" id="A0A3N4KBI9"/>
<comment type="function">
    <text evidence="1">Component of the mitochondrial ribosome (mitoribosome), a dedicated translation machinery responsible for the synthesis of mitochondrial genome-encoded proteins, including at least some of the essential transmembrane subunits of the mitochondrial respiratory chain. The mitoribosomes are attached to the mitochondrial inner membrane and translation products are cotranslationally integrated into the membrane.</text>
</comment>
<dbReference type="PANTHER" id="PTHR28066:SF1">
    <property type="entry name" value="SMALL RIBOSOMAL SUBUNIT PROTEIN MS37"/>
    <property type="match status" value="1"/>
</dbReference>
<dbReference type="Proteomes" id="UP000277580">
    <property type="component" value="Unassembled WGS sequence"/>
</dbReference>
<dbReference type="GO" id="GO:0032543">
    <property type="term" value="P:mitochondrial translation"/>
    <property type="evidence" value="ECO:0007669"/>
    <property type="project" value="InterPro"/>
</dbReference>
<dbReference type="OrthoDB" id="2210at2759"/>
<keyword evidence="3" id="KW-1185">Reference proteome</keyword>
<dbReference type="GO" id="GO:0003735">
    <property type="term" value="F:structural constituent of ribosome"/>
    <property type="evidence" value="ECO:0007669"/>
    <property type="project" value="InterPro"/>
</dbReference>
<gene>
    <name evidence="2" type="ORF">P167DRAFT_514186</name>
</gene>
<comment type="subcellular location">
    <subcellularLocation>
        <location evidence="1">Mitochondrion</location>
    </subcellularLocation>
</comment>
<evidence type="ECO:0000313" key="3">
    <source>
        <dbReference type="Proteomes" id="UP000277580"/>
    </source>
</evidence>
<evidence type="ECO:0000313" key="2">
    <source>
        <dbReference type="EMBL" id="RPB06828.1"/>
    </source>
</evidence>
<dbReference type="InterPro" id="IPR017264">
    <property type="entry name" value="Ribosomal_mS37_fun"/>
</dbReference>
<keyword evidence="1" id="KW-0689">Ribosomal protein</keyword>
<keyword evidence="1" id="KW-0496">Mitochondrion</keyword>
<dbReference type="PIRSF" id="PIRSF037706">
    <property type="entry name" value="MRP10"/>
    <property type="match status" value="1"/>
</dbReference>
<comment type="similarity">
    <text evidence="1">Belongs to the mitochondrion-specific ribosomal protein mS37 family.</text>
</comment>
<evidence type="ECO:0000256" key="1">
    <source>
        <dbReference type="PIRNR" id="PIRNR037706"/>
    </source>
</evidence>
<dbReference type="STRING" id="1392247.A0A3N4KBI9"/>
<comment type="subunit">
    <text evidence="1">Component of the mitochondrial small ribosomal subunit.</text>
</comment>
<proteinExistence type="inferred from homology"/>
<sequence>MRLPPLRNLRVTNPNQASKNPCIGVMATLLSCWASQGYAVEGCGKIEEQLRSCMDAKKGPPMKKNNINYHLGRLYPMIKPPHKKWKGYQ</sequence>
<protein>
    <recommendedName>
        <fullName evidence="1">Small ribosomal subunit protein mS37</fullName>
    </recommendedName>
</protein>
<dbReference type="PROSITE" id="PS51257">
    <property type="entry name" value="PROKAR_LIPOPROTEIN"/>
    <property type="match status" value="1"/>
</dbReference>
<reference evidence="2 3" key="1">
    <citation type="journal article" date="2018" name="Nat. Ecol. Evol.">
        <title>Pezizomycetes genomes reveal the molecular basis of ectomycorrhizal truffle lifestyle.</title>
        <authorList>
            <person name="Murat C."/>
            <person name="Payen T."/>
            <person name="Noel B."/>
            <person name="Kuo A."/>
            <person name="Morin E."/>
            <person name="Chen J."/>
            <person name="Kohler A."/>
            <person name="Krizsan K."/>
            <person name="Balestrini R."/>
            <person name="Da Silva C."/>
            <person name="Montanini B."/>
            <person name="Hainaut M."/>
            <person name="Levati E."/>
            <person name="Barry K.W."/>
            <person name="Belfiori B."/>
            <person name="Cichocki N."/>
            <person name="Clum A."/>
            <person name="Dockter R.B."/>
            <person name="Fauchery L."/>
            <person name="Guy J."/>
            <person name="Iotti M."/>
            <person name="Le Tacon F."/>
            <person name="Lindquist E.A."/>
            <person name="Lipzen A."/>
            <person name="Malagnac F."/>
            <person name="Mello A."/>
            <person name="Molinier V."/>
            <person name="Miyauchi S."/>
            <person name="Poulain J."/>
            <person name="Riccioni C."/>
            <person name="Rubini A."/>
            <person name="Sitrit Y."/>
            <person name="Splivallo R."/>
            <person name="Traeger S."/>
            <person name="Wang M."/>
            <person name="Zifcakova L."/>
            <person name="Wipf D."/>
            <person name="Zambonelli A."/>
            <person name="Paolocci F."/>
            <person name="Nowrousian M."/>
            <person name="Ottonello S."/>
            <person name="Baldrian P."/>
            <person name="Spatafora J.W."/>
            <person name="Henrissat B."/>
            <person name="Nagy L.G."/>
            <person name="Aury J.M."/>
            <person name="Wincker P."/>
            <person name="Grigoriev I.V."/>
            <person name="Bonfante P."/>
            <person name="Martin F.M."/>
        </authorList>
    </citation>
    <scope>NUCLEOTIDE SEQUENCE [LARGE SCALE GENOMIC DNA]</scope>
    <source>
        <strain evidence="2 3">CCBAS932</strain>
    </source>
</reference>